<protein>
    <submittedName>
        <fullName evidence="2">Uncharacterized protein</fullName>
    </submittedName>
</protein>
<organism evidence="2 3">
    <name type="scientific">Apiospora arundinis</name>
    <dbReference type="NCBI Taxonomy" id="335852"/>
    <lineage>
        <taxon>Eukaryota</taxon>
        <taxon>Fungi</taxon>
        <taxon>Dikarya</taxon>
        <taxon>Ascomycota</taxon>
        <taxon>Pezizomycotina</taxon>
        <taxon>Sordariomycetes</taxon>
        <taxon>Xylariomycetidae</taxon>
        <taxon>Amphisphaeriales</taxon>
        <taxon>Apiosporaceae</taxon>
        <taxon>Apiospora</taxon>
    </lineage>
</organism>
<feature type="region of interest" description="Disordered" evidence="1">
    <location>
        <begin position="70"/>
        <end position="108"/>
    </location>
</feature>
<evidence type="ECO:0000313" key="2">
    <source>
        <dbReference type="EMBL" id="KAK8877351.1"/>
    </source>
</evidence>
<name>A0ABR2JHR0_9PEZI</name>
<dbReference type="EMBL" id="JAPCWZ010000002">
    <property type="protein sequence ID" value="KAK8877351.1"/>
    <property type="molecule type" value="Genomic_DNA"/>
</dbReference>
<feature type="compositionally biased region" description="Polar residues" evidence="1">
    <location>
        <begin position="1"/>
        <end position="10"/>
    </location>
</feature>
<dbReference type="Proteomes" id="UP001390339">
    <property type="component" value="Unassembled WGS sequence"/>
</dbReference>
<comment type="caution">
    <text evidence="2">The sequence shown here is derived from an EMBL/GenBank/DDBJ whole genome shotgun (WGS) entry which is preliminary data.</text>
</comment>
<evidence type="ECO:0000256" key="1">
    <source>
        <dbReference type="SAM" id="MobiDB-lite"/>
    </source>
</evidence>
<reference evidence="2 3" key="1">
    <citation type="journal article" date="2024" name="IMA Fungus">
        <title>Apiospora arundinis, a panoply of carbohydrate-active enzymes and secondary metabolites.</title>
        <authorList>
            <person name="Sorensen T."/>
            <person name="Petersen C."/>
            <person name="Muurmann A.T."/>
            <person name="Christiansen J.V."/>
            <person name="Brundto M.L."/>
            <person name="Overgaard C.K."/>
            <person name="Boysen A.T."/>
            <person name="Wollenberg R.D."/>
            <person name="Larsen T.O."/>
            <person name="Sorensen J.L."/>
            <person name="Nielsen K.L."/>
            <person name="Sondergaard T.E."/>
        </authorList>
    </citation>
    <scope>NUCLEOTIDE SEQUENCE [LARGE SCALE GENOMIC DNA]</scope>
    <source>
        <strain evidence="2 3">AAU 773</strain>
    </source>
</reference>
<sequence length="108" mass="12098">MMQEVASQQIDPKFQEVPDPGQRMPEQEEENASQSYALNECKEEQTSRVFVVHQQTQARSYPCSILTCPAKRNESGANSSELSRNPGTSPTYVCGSFQWDPMPAADVR</sequence>
<accession>A0ABR2JHR0</accession>
<feature type="compositionally biased region" description="Polar residues" evidence="1">
    <location>
        <begin position="75"/>
        <end position="91"/>
    </location>
</feature>
<gene>
    <name evidence="2" type="ORF">PGQ11_002297</name>
</gene>
<evidence type="ECO:0000313" key="3">
    <source>
        <dbReference type="Proteomes" id="UP001390339"/>
    </source>
</evidence>
<feature type="region of interest" description="Disordered" evidence="1">
    <location>
        <begin position="1"/>
        <end position="37"/>
    </location>
</feature>
<keyword evidence="3" id="KW-1185">Reference proteome</keyword>
<proteinExistence type="predicted"/>